<keyword evidence="2" id="KW-1185">Reference proteome</keyword>
<accession>A0ABY8LX97</accession>
<protein>
    <submittedName>
        <fullName evidence="1">Uncharacterized protein</fullName>
    </submittedName>
</protein>
<evidence type="ECO:0000313" key="1">
    <source>
        <dbReference type="EMBL" id="WGI37036.1"/>
    </source>
</evidence>
<dbReference type="Proteomes" id="UP001179842">
    <property type="component" value="Chromosome"/>
</dbReference>
<dbReference type="RefSeq" id="WP_280102339.1">
    <property type="nucleotide sequence ID" value="NZ_CP122979.1"/>
</dbReference>
<gene>
    <name evidence="1" type="ORF">QEG99_02010</name>
</gene>
<evidence type="ECO:0000313" key="2">
    <source>
        <dbReference type="Proteomes" id="UP001179842"/>
    </source>
</evidence>
<name>A0ABY8LX97_9BACT</name>
<reference evidence="1" key="1">
    <citation type="submission" date="2023-04" db="EMBL/GenBank/DDBJ databases">
        <title>Completed genome of Mycoplasma lagogenitalium type strain 12MS.</title>
        <authorList>
            <person name="Spergser J."/>
        </authorList>
    </citation>
    <scope>NUCLEOTIDE SEQUENCE</scope>
    <source>
        <strain evidence="1">12MS</strain>
    </source>
</reference>
<sequence>MHPDTLNHLTREFVNEQRNPGFINSQYDNKSGKRYRGVQIFTSDYYPDSTIESGKKLAVIFDKKSVLAYGLTLTVASDHRKQEIYVSTRGEVKLIDPYIYSKFIEIK</sequence>
<organism evidence="1 2">
    <name type="scientific">Mesomycoplasma lagogenitalium</name>
    <dbReference type="NCBI Taxonomy" id="171286"/>
    <lineage>
        <taxon>Bacteria</taxon>
        <taxon>Bacillati</taxon>
        <taxon>Mycoplasmatota</taxon>
        <taxon>Mycoplasmoidales</taxon>
        <taxon>Metamycoplasmataceae</taxon>
        <taxon>Mesomycoplasma</taxon>
    </lineage>
</organism>
<dbReference type="EMBL" id="CP122979">
    <property type="protein sequence ID" value="WGI37036.1"/>
    <property type="molecule type" value="Genomic_DNA"/>
</dbReference>
<proteinExistence type="predicted"/>